<evidence type="ECO:0000313" key="1">
    <source>
        <dbReference type="EMBL" id="EYB08026.1"/>
    </source>
</evidence>
<reference evidence="1 2" key="1">
    <citation type="submission" date="2014-02" db="EMBL/GenBank/DDBJ databases">
        <authorList>
            <person name="Sears C."/>
            <person name="Carroll K."/>
            <person name="Sack B.R."/>
            <person name="Qadri F."/>
            <person name="Myers L.L."/>
            <person name="Chung G.-T."/>
            <person name="Escheverria P."/>
            <person name="Fraser C.M."/>
            <person name="Sadzewicz L."/>
            <person name="Shefchek K.A."/>
            <person name="Tallon L."/>
            <person name="Das S.P."/>
            <person name="Daugherty S."/>
            <person name="Mongodin E.F."/>
        </authorList>
    </citation>
    <scope>NUCLEOTIDE SEQUENCE [LARGE SCALE GENOMIC DNA]</scope>
    <source>
        <strain evidence="1 2">3783N1-6</strain>
    </source>
</reference>
<dbReference type="EMBL" id="JGEU01000044">
    <property type="protein sequence ID" value="EYB08026.1"/>
    <property type="molecule type" value="Genomic_DNA"/>
</dbReference>
<organism evidence="1 2">
    <name type="scientific">Bacteroides fragilis str. 3783N1-6</name>
    <dbReference type="NCBI Taxonomy" id="1339310"/>
    <lineage>
        <taxon>Bacteria</taxon>
        <taxon>Pseudomonadati</taxon>
        <taxon>Bacteroidota</taxon>
        <taxon>Bacteroidia</taxon>
        <taxon>Bacteroidales</taxon>
        <taxon>Bacteroidaceae</taxon>
        <taxon>Bacteroides</taxon>
    </lineage>
</organism>
<gene>
    <name evidence="1" type="ORF">M119_3762</name>
</gene>
<accession>A0AB73AFV2</accession>
<dbReference type="Proteomes" id="UP000021175">
    <property type="component" value="Unassembled WGS sequence"/>
</dbReference>
<sequence>MKSCRWTSNAEHTYLIFIQTQYETVRHYFSNGDILKVVITKP</sequence>
<proteinExistence type="predicted"/>
<evidence type="ECO:0000313" key="2">
    <source>
        <dbReference type="Proteomes" id="UP000021175"/>
    </source>
</evidence>
<protein>
    <submittedName>
        <fullName evidence="1">Uncharacterized protein</fullName>
    </submittedName>
</protein>
<comment type="caution">
    <text evidence="1">The sequence shown here is derived from an EMBL/GenBank/DDBJ whole genome shotgun (WGS) entry which is preliminary data.</text>
</comment>
<name>A0AB73AFV2_BACFG</name>
<dbReference type="AlphaFoldDB" id="A0AB73AFV2"/>